<dbReference type="InterPro" id="IPR012337">
    <property type="entry name" value="RNaseH-like_sf"/>
</dbReference>
<evidence type="ECO:0000313" key="4">
    <source>
        <dbReference type="Proteomes" id="UP001057134"/>
    </source>
</evidence>
<comment type="function">
    <text evidence="1">Involved in the transposition of the insertion sequence.</text>
</comment>
<feature type="domain" description="Integrase catalytic" evidence="2">
    <location>
        <begin position="114"/>
        <end position="276"/>
    </location>
</feature>
<dbReference type="InterPro" id="IPR036397">
    <property type="entry name" value="RNaseH_sf"/>
</dbReference>
<dbReference type="Pfam" id="PF13276">
    <property type="entry name" value="HTH_21"/>
    <property type="match status" value="1"/>
</dbReference>
<gene>
    <name evidence="3" type="ORF">SK3146_04332</name>
</gene>
<organism evidence="3 4">
    <name type="scientific">Paenibacillus konkukensis</name>
    <dbReference type="NCBI Taxonomy" id="2020716"/>
    <lineage>
        <taxon>Bacteria</taxon>
        <taxon>Bacillati</taxon>
        <taxon>Bacillota</taxon>
        <taxon>Bacilli</taxon>
        <taxon>Bacillales</taxon>
        <taxon>Paenibacillaceae</taxon>
        <taxon>Paenibacillus</taxon>
    </lineage>
</organism>
<proteinExistence type="predicted"/>
<dbReference type="SUPFAM" id="SSF53098">
    <property type="entry name" value="Ribonuclease H-like"/>
    <property type="match status" value="1"/>
</dbReference>
<dbReference type="EMBL" id="CP027059">
    <property type="protein sequence ID" value="UQZ85049.1"/>
    <property type="molecule type" value="Genomic_DNA"/>
</dbReference>
<dbReference type="Pfam" id="PF00665">
    <property type="entry name" value="rve"/>
    <property type="match status" value="1"/>
</dbReference>
<keyword evidence="4" id="KW-1185">Reference proteome</keyword>
<evidence type="ECO:0000259" key="2">
    <source>
        <dbReference type="PROSITE" id="PS50994"/>
    </source>
</evidence>
<dbReference type="InterPro" id="IPR025948">
    <property type="entry name" value="HTH-like_dom"/>
</dbReference>
<dbReference type="PROSITE" id="PS50994">
    <property type="entry name" value="INTEGRASE"/>
    <property type="match status" value="1"/>
</dbReference>
<dbReference type="Gene3D" id="3.30.420.10">
    <property type="entry name" value="Ribonuclease H-like superfamily/Ribonuclease H"/>
    <property type="match status" value="1"/>
</dbReference>
<dbReference type="InterPro" id="IPR048020">
    <property type="entry name" value="Transpos_IS3"/>
</dbReference>
<evidence type="ECO:0000313" key="3">
    <source>
        <dbReference type="EMBL" id="UQZ85049.1"/>
    </source>
</evidence>
<dbReference type="InterPro" id="IPR050900">
    <property type="entry name" value="Transposase_IS3/IS150/IS904"/>
</dbReference>
<dbReference type="Proteomes" id="UP001057134">
    <property type="component" value="Chromosome"/>
</dbReference>
<protein>
    <submittedName>
        <fullName evidence="3">Integrase core domain protein</fullName>
    </submittedName>
</protein>
<dbReference type="NCBIfam" id="NF033516">
    <property type="entry name" value="transpos_IS3"/>
    <property type="match status" value="1"/>
</dbReference>
<dbReference type="PANTHER" id="PTHR46889">
    <property type="entry name" value="TRANSPOSASE INSF FOR INSERTION SEQUENCE IS3B-RELATED"/>
    <property type="match status" value="1"/>
</dbReference>
<reference evidence="3" key="2">
    <citation type="journal article" date="2021" name="J Anim Sci Technol">
        <title>Complete genome sequence of Paenibacillus konkukensis sp. nov. SK3146 as a potential probiotic strain.</title>
        <authorList>
            <person name="Jung H.I."/>
            <person name="Park S."/>
            <person name="Niu K.M."/>
            <person name="Lee S.W."/>
            <person name="Kothari D."/>
            <person name="Yi K.J."/>
            <person name="Kim S.K."/>
        </authorList>
    </citation>
    <scope>NUCLEOTIDE SEQUENCE</scope>
    <source>
        <strain evidence="3">SK3146</strain>
    </source>
</reference>
<sequence>MFELRHEFPITALLQLAQIPRSSYYYWVTTLERPDKDADVKARIKAIYDEHRGRYGYRRIRDQLHNEGHQINHKRVQRMMGELGLKCAVRMKKYRSYKGNVGKIAPNVLDRNFKAKKPNEKWVTDITEFKLFGEKVYLSPMLDLFSGEIITYTIESRPVYSLVSKMLDKAFEHINDGDQLMIHSDQGWHYQMGPYQQALKKRGITQSMSRKGNCYDNAVIENFFGILKSEFLYRQEFESMEHFKKELKQYIDYYNHKRIKAKLKGMSPVQYRIHTLKAA</sequence>
<reference evidence="3" key="1">
    <citation type="submission" date="2018-02" db="EMBL/GenBank/DDBJ databases">
        <authorList>
            <person name="Kim S.-K."/>
            <person name="Jung H.-I."/>
            <person name="Lee S.-W."/>
        </authorList>
    </citation>
    <scope>NUCLEOTIDE SEQUENCE</scope>
    <source>
        <strain evidence="3">SK3146</strain>
    </source>
</reference>
<dbReference type="PANTHER" id="PTHR46889:SF4">
    <property type="entry name" value="TRANSPOSASE INSO FOR INSERTION SEQUENCE ELEMENT IS911B-RELATED"/>
    <property type="match status" value="1"/>
</dbReference>
<dbReference type="Pfam" id="PF13333">
    <property type="entry name" value="rve_2"/>
    <property type="match status" value="1"/>
</dbReference>
<accession>A0ABY4RUJ4</accession>
<name>A0ABY4RUJ4_9BACL</name>
<evidence type="ECO:0000256" key="1">
    <source>
        <dbReference type="ARBA" id="ARBA00002286"/>
    </source>
</evidence>
<dbReference type="InterPro" id="IPR001584">
    <property type="entry name" value="Integrase_cat-core"/>
</dbReference>